<organism evidence="5 6">
    <name type="scientific">Yersinia aleksiciae</name>
    <dbReference type="NCBI Taxonomy" id="263819"/>
    <lineage>
        <taxon>Bacteria</taxon>
        <taxon>Pseudomonadati</taxon>
        <taxon>Pseudomonadota</taxon>
        <taxon>Gammaproteobacteria</taxon>
        <taxon>Enterobacterales</taxon>
        <taxon>Yersiniaceae</taxon>
        <taxon>Yersinia</taxon>
    </lineage>
</organism>
<evidence type="ECO:0000259" key="4">
    <source>
        <dbReference type="Pfam" id="PF25917"/>
    </source>
</evidence>
<evidence type="ECO:0000313" key="5">
    <source>
        <dbReference type="EMBL" id="CNL28180.1"/>
    </source>
</evidence>
<comment type="similarity">
    <text evidence="1">Belongs to the membrane fusion protein (MFP) (TC 8.A.1) family.</text>
</comment>
<dbReference type="InterPro" id="IPR058625">
    <property type="entry name" value="MdtA-like_BSH"/>
</dbReference>
<keyword evidence="2" id="KW-0175">Coiled coil</keyword>
<feature type="domain" description="Multidrug resistance protein MdtA-like barrel-sandwich hybrid" evidence="4">
    <location>
        <begin position="68"/>
        <end position="288"/>
    </location>
</feature>
<feature type="coiled-coil region" evidence="2">
    <location>
        <begin position="112"/>
        <end position="164"/>
    </location>
</feature>
<dbReference type="STRING" id="28152.CH54_2350"/>
<accession>A0A0T9U9N7</accession>
<dbReference type="Gene3D" id="2.40.50.100">
    <property type="match status" value="1"/>
</dbReference>
<name>A0A0T9U9N7_YERAE</name>
<reference evidence="6" key="1">
    <citation type="submission" date="2015-03" db="EMBL/GenBank/DDBJ databases">
        <authorList>
            <consortium name="Pathogen Informatics"/>
        </authorList>
    </citation>
    <scope>NUCLEOTIDE SEQUENCE [LARGE SCALE GENOMIC DNA]</scope>
    <source>
        <strain evidence="6">IP27925</strain>
    </source>
</reference>
<protein>
    <submittedName>
        <fullName evidence="5">Putative secretion permease</fullName>
    </submittedName>
</protein>
<feature type="transmembrane region" description="Helical" evidence="3">
    <location>
        <begin position="27"/>
        <end position="46"/>
    </location>
</feature>
<dbReference type="Pfam" id="PF25917">
    <property type="entry name" value="BSH_RND"/>
    <property type="match status" value="1"/>
</dbReference>
<evidence type="ECO:0000256" key="1">
    <source>
        <dbReference type="ARBA" id="ARBA00009477"/>
    </source>
</evidence>
<keyword evidence="3" id="KW-1133">Transmembrane helix</keyword>
<evidence type="ECO:0000256" key="2">
    <source>
        <dbReference type="SAM" id="Coils"/>
    </source>
</evidence>
<dbReference type="PRINTS" id="PR01490">
    <property type="entry name" value="RTXTOXIND"/>
</dbReference>
<dbReference type="Proteomes" id="UP000040088">
    <property type="component" value="Unassembled WGS sequence"/>
</dbReference>
<gene>
    <name evidence="5" type="primary">cvaA_2</name>
    <name evidence="5" type="ORF">ERS008460_02416</name>
</gene>
<evidence type="ECO:0000256" key="3">
    <source>
        <dbReference type="SAM" id="Phobius"/>
    </source>
</evidence>
<dbReference type="PANTHER" id="PTHR30386:SF28">
    <property type="entry name" value="EXPORTED PROTEIN"/>
    <property type="match status" value="1"/>
</dbReference>
<dbReference type="InterPro" id="IPR050739">
    <property type="entry name" value="MFP"/>
</dbReference>
<dbReference type="RefSeq" id="WP_050126086.1">
    <property type="nucleotide sequence ID" value="NZ_CABHQI010000116.1"/>
</dbReference>
<keyword evidence="3" id="KW-0812">Transmembrane</keyword>
<dbReference type="AlphaFoldDB" id="A0A0T9U9N7"/>
<proteinExistence type="inferred from homology"/>
<keyword evidence="3" id="KW-0472">Membrane</keyword>
<evidence type="ECO:0000313" key="6">
    <source>
        <dbReference type="Proteomes" id="UP000040088"/>
    </source>
</evidence>
<dbReference type="PANTHER" id="PTHR30386">
    <property type="entry name" value="MEMBRANE FUSION SUBUNIT OF EMRAB-TOLC MULTIDRUG EFFLUX PUMP"/>
    <property type="match status" value="1"/>
</dbReference>
<sequence length="425" mass="48133">MFRQEVFDYQKTKWTGKALLISGVPPWVVATVSLTIIIVFISAIMFGNYTRRINVSGEVTTLPRSINIFASQQGYITKTLVKVGDDVVKGQAIYQIDIGKVTDSGRVSQNNQQAIERQLTQVESIIKKLQSNKTATLSNIQDKKKKYEAAYKQSSQLVKDSQENVESLRKIAESYSEYQRQGLITKEQVNNQTYSYYQQQSAFQGLYNQNMQEALQITNLDSEIITRSADFDNQISKYQLQYGDLQRQLAETVATGVLVINAPATGRIESLSVTTGQMVNMGDSLAQLVPGTDATYYLVLWLPNHALPYVTTGDRVNVRYDAFPFEKFGQFSGRIDTLSTVPASIQEMESYNNAPLRHPEMGTESYYKALIELDKVQFNHKGKTRHLAGGMKAQSTLFLEKRPLYQWMFSPFYDMKKSLMGPVHE</sequence>
<dbReference type="EMBL" id="CQEM01000010">
    <property type="protein sequence ID" value="CNL28180.1"/>
    <property type="molecule type" value="Genomic_DNA"/>
</dbReference>